<name>A0A9N9JDL4_9GLOM</name>
<evidence type="ECO:0000313" key="1">
    <source>
        <dbReference type="EMBL" id="CAG8775748.1"/>
    </source>
</evidence>
<feature type="non-terminal residue" evidence="1">
    <location>
        <position position="1"/>
    </location>
</feature>
<sequence length="110" mass="13067">VKIQEIASPIFPLDPMPQDFLYNRFVPKLLGNPCIYLLKNTLKYIHQITNRLIWFNQQRISSWHNAQRNINWEQTLQYIMFGERLLALHTDPSASTIKNFKIKLLSEELP</sequence>
<comment type="caution">
    <text evidence="1">The sequence shown here is derived from an EMBL/GenBank/DDBJ whole genome shotgun (WGS) entry which is preliminary data.</text>
</comment>
<organism evidence="1 2">
    <name type="scientific">Ambispora leptoticha</name>
    <dbReference type="NCBI Taxonomy" id="144679"/>
    <lineage>
        <taxon>Eukaryota</taxon>
        <taxon>Fungi</taxon>
        <taxon>Fungi incertae sedis</taxon>
        <taxon>Mucoromycota</taxon>
        <taxon>Glomeromycotina</taxon>
        <taxon>Glomeromycetes</taxon>
        <taxon>Archaeosporales</taxon>
        <taxon>Ambisporaceae</taxon>
        <taxon>Ambispora</taxon>
    </lineage>
</organism>
<reference evidence="1" key="1">
    <citation type="submission" date="2021-06" db="EMBL/GenBank/DDBJ databases">
        <authorList>
            <person name="Kallberg Y."/>
            <person name="Tangrot J."/>
            <person name="Rosling A."/>
        </authorList>
    </citation>
    <scope>NUCLEOTIDE SEQUENCE</scope>
    <source>
        <strain evidence="1">FL130A</strain>
    </source>
</reference>
<dbReference type="OrthoDB" id="2494744at2759"/>
<proteinExistence type="predicted"/>
<gene>
    <name evidence="1" type="ORF">ALEPTO_LOCUS14392</name>
</gene>
<dbReference type="Proteomes" id="UP000789508">
    <property type="component" value="Unassembled WGS sequence"/>
</dbReference>
<keyword evidence="2" id="KW-1185">Reference proteome</keyword>
<dbReference type="AlphaFoldDB" id="A0A9N9JDL4"/>
<dbReference type="EMBL" id="CAJVPS010055513">
    <property type="protein sequence ID" value="CAG8775748.1"/>
    <property type="molecule type" value="Genomic_DNA"/>
</dbReference>
<evidence type="ECO:0000313" key="2">
    <source>
        <dbReference type="Proteomes" id="UP000789508"/>
    </source>
</evidence>
<feature type="non-terminal residue" evidence="1">
    <location>
        <position position="110"/>
    </location>
</feature>
<accession>A0A9N9JDL4</accession>
<protein>
    <submittedName>
        <fullName evidence="1">7406_t:CDS:1</fullName>
    </submittedName>
</protein>